<keyword evidence="2 3" id="KW-0802">TPR repeat</keyword>
<reference evidence="4" key="1">
    <citation type="submission" date="2021-02" db="EMBL/GenBank/DDBJ databases">
        <title>Genome-Resolved Metagenomics of a Microbial Community Performing Photosynthetic Biological Nutrient Removal.</title>
        <authorList>
            <person name="Mcdaniel E.A."/>
        </authorList>
    </citation>
    <scope>NUCLEOTIDE SEQUENCE</scope>
    <source>
        <strain evidence="4">UWPOB_OBS1</strain>
    </source>
</reference>
<dbReference type="Proteomes" id="UP000664277">
    <property type="component" value="Unassembled WGS sequence"/>
</dbReference>
<dbReference type="EMBL" id="JAFLCK010000019">
    <property type="protein sequence ID" value="MBN8661332.1"/>
    <property type="molecule type" value="Genomic_DNA"/>
</dbReference>
<evidence type="ECO:0000313" key="4">
    <source>
        <dbReference type="EMBL" id="MBN8661332.1"/>
    </source>
</evidence>
<dbReference type="InterPro" id="IPR011990">
    <property type="entry name" value="TPR-like_helical_dom_sf"/>
</dbReference>
<sequence length="356" mass="38500">MNGLKKVTALSCALGIAGCALVGYSLSRGSGVAELTAQSLIEKKRGNLVTAQKKLKEALAIQEAASKEDATTVEILDELGSIAASQGRSAESLRYFERSRLMNGRLMKPHLLVAATSLTGLGEALTENGQYEKAENVLQEALTIRENNLEANSVDVAETRDALARLYSAAGYYVQAEALFKQALASLDQYPERKAEVLNNFGACLFNQGGLSFAREKFISALSLLKGEGFKNSLVKANILTNLAEVERRMDSPKSAEGRLSEALAIYEKRLDADSPVLANAYNNLALVLRYQGRMQEAEPLYKKSIAIYDKVGGDGDGQKNSSLTNVMRNYAELLSATGRTDEAENLRRKAAKSTG</sequence>
<dbReference type="PROSITE" id="PS50005">
    <property type="entry name" value="TPR"/>
    <property type="match status" value="1"/>
</dbReference>
<evidence type="ECO:0000256" key="3">
    <source>
        <dbReference type="PROSITE-ProRule" id="PRU00339"/>
    </source>
</evidence>
<dbReference type="PANTHER" id="PTHR45641">
    <property type="entry name" value="TETRATRICOPEPTIDE REPEAT PROTEIN (AFU_ORTHOLOGUE AFUA_6G03870)"/>
    <property type="match status" value="1"/>
</dbReference>
<dbReference type="Pfam" id="PF07721">
    <property type="entry name" value="TPR_4"/>
    <property type="match status" value="1"/>
</dbReference>
<accession>A0A8J7PH70</accession>
<organism evidence="4 5">
    <name type="scientific">Candidatus Obscuribacter phosphatis</name>
    <dbReference type="NCBI Taxonomy" id="1906157"/>
    <lineage>
        <taxon>Bacteria</taxon>
        <taxon>Bacillati</taxon>
        <taxon>Candidatus Melainabacteria</taxon>
        <taxon>Candidatus Obscuribacterales</taxon>
        <taxon>Candidatus Obscuribacteraceae</taxon>
        <taxon>Candidatus Obscuribacter</taxon>
    </lineage>
</organism>
<dbReference type="InterPro" id="IPR011717">
    <property type="entry name" value="TPR-4"/>
</dbReference>
<dbReference type="SMART" id="SM00028">
    <property type="entry name" value="TPR"/>
    <property type="match status" value="6"/>
</dbReference>
<evidence type="ECO:0000256" key="2">
    <source>
        <dbReference type="ARBA" id="ARBA00022803"/>
    </source>
</evidence>
<feature type="repeat" description="TPR" evidence="3">
    <location>
        <begin position="115"/>
        <end position="148"/>
    </location>
</feature>
<dbReference type="PANTHER" id="PTHR45641:SF19">
    <property type="entry name" value="NEPHROCYSTIN-3"/>
    <property type="match status" value="1"/>
</dbReference>
<evidence type="ECO:0000256" key="1">
    <source>
        <dbReference type="ARBA" id="ARBA00022737"/>
    </source>
</evidence>
<name>A0A8J7PH70_9BACT</name>
<dbReference type="Gene3D" id="1.25.40.10">
    <property type="entry name" value="Tetratricopeptide repeat domain"/>
    <property type="match status" value="2"/>
</dbReference>
<evidence type="ECO:0000313" key="5">
    <source>
        <dbReference type="Proteomes" id="UP000664277"/>
    </source>
</evidence>
<dbReference type="InterPro" id="IPR019734">
    <property type="entry name" value="TPR_rpt"/>
</dbReference>
<comment type="caution">
    <text evidence="4">The sequence shown here is derived from an EMBL/GenBank/DDBJ whole genome shotgun (WGS) entry which is preliminary data.</text>
</comment>
<keyword evidence="1" id="KW-0677">Repeat</keyword>
<dbReference type="GO" id="GO:0042802">
    <property type="term" value="F:identical protein binding"/>
    <property type="evidence" value="ECO:0007669"/>
    <property type="project" value="InterPro"/>
</dbReference>
<proteinExistence type="predicted"/>
<dbReference type="PROSITE" id="PS51257">
    <property type="entry name" value="PROKAR_LIPOPROTEIN"/>
    <property type="match status" value="1"/>
</dbReference>
<protein>
    <submittedName>
        <fullName evidence="4">Tetratricopeptide repeat protein</fullName>
    </submittedName>
</protein>
<dbReference type="Pfam" id="PF13424">
    <property type="entry name" value="TPR_12"/>
    <property type="match status" value="2"/>
</dbReference>
<gene>
    <name evidence="4" type="ORF">J0M35_13270</name>
</gene>
<dbReference type="SUPFAM" id="SSF48452">
    <property type="entry name" value="TPR-like"/>
    <property type="match status" value="1"/>
</dbReference>
<dbReference type="AlphaFoldDB" id="A0A8J7PH70"/>